<gene>
    <name evidence="2" type="ORF">SteCoe_20804</name>
</gene>
<dbReference type="AlphaFoldDB" id="A0A1R2BRI7"/>
<proteinExistence type="predicted"/>
<dbReference type="EMBL" id="MPUH01000482">
    <property type="protein sequence ID" value="OMJ79205.1"/>
    <property type="molecule type" value="Genomic_DNA"/>
</dbReference>
<evidence type="ECO:0000313" key="2">
    <source>
        <dbReference type="EMBL" id="OMJ79205.1"/>
    </source>
</evidence>
<feature type="region of interest" description="Disordered" evidence="1">
    <location>
        <begin position="509"/>
        <end position="540"/>
    </location>
</feature>
<reference evidence="2 3" key="1">
    <citation type="submission" date="2016-11" db="EMBL/GenBank/DDBJ databases">
        <title>The macronuclear genome of Stentor coeruleus: a giant cell with tiny introns.</title>
        <authorList>
            <person name="Slabodnick M."/>
            <person name="Ruby J.G."/>
            <person name="Reiff S.B."/>
            <person name="Swart E.C."/>
            <person name="Gosai S."/>
            <person name="Prabakaran S."/>
            <person name="Witkowska E."/>
            <person name="Larue G.E."/>
            <person name="Fisher S."/>
            <person name="Freeman R.M."/>
            <person name="Gunawardena J."/>
            <person name="Chu W."/>
            <person name="Stover N.A."/>
            <person name="Gregory B.D."/>
            <person name="Nowacki M."/>
            <person name="Derisi J."/>
            <person name="Roy S.W."/>
            <person name="Marshall W.F."/>
            <person name="Sood P."/>
        </authorList>
    </citation>
    <scope>NUCLEOTIDE SEQUENCE [LARGE SCALE GENOMIC DNA]</scope>
    <source>
        <strain evidence="2">WM001</strain>
    </source>
</reference>
<keyword evidence="3" id="KW-1185">Reference proteome</keyword>
<organism evidence="2 3">
    <name type="scientific">Stentor coeruleus</name>
    <dbReference type="NCBI Taxonomy" id="5963"/>
    <lineage>
        <taxon>Eukaryota</taxon>
        <taxon>Sar</taxon>
        <taxon>Alveolata</taxon>
        <taxon>Ciliophora</taxon>
        <taxon>Postciliodesmatophora</taxon>
        <taxon>Heterotrichea</taxon>
        <taxon>Heterotrichida</taxon>
        <taxon>Stentoridae</taxon>
        <taxon>Stentor</taxon>
    </lineage>
</organism>
<dbReference type="Proteomes" id="UP000187209">
    <property type="component" value="Unassembled WGS sequence"/>
</dbReference>
<evidence type="ECO:0000256" key="1">
    <source>
        <dbReference type="SAM" id="MobiDB-lite"/>
    </source>
</evidence>
<accession>A0A1R2BRI7</accession>
<name>A0A1R2BRI7_9CILI</name>
<protein>
    <submittedName>
        <fullName evidence="2">Uncharacterized protein</fullName>
    </submittedName>
</protein>
<sequence>MDAESQPPAEIFSIYLVHPYHRINYIWRIRSVKEDFPKERSLALDGVTMSFTQEFFAQGRNQHDNIKRLGKDLISTFHRFVSNIPINDNEFLNQLENEYNIFHSKVQDMQIEKINEVLEYISKRYILKKEYRSFFGIRSTLDEKKAHFAERMFMQKVFTADIFKEEFFSHFSDFIAGIDEQMKRNISDNIEIKIREFARNFEILMSEKKNVIIKIITDIRSKVDPIRLSVMKYEYNGDLDAEIQQKTQWEIVYEDIINNEELDLKQIIGFADDFVLITIGLKKSLRLMIITSKNYVTRALPNFFPDNNTVIASGSNEHCTILMQNTLNRAFIGCLSDDRFIISKEITIYSEIVKEISSAAYIQSNKELFIINTSGNFSAIKLGEKPLSDSRHVVPTTYRNISASLCQRFIVLISISEVYVFSYNLQLIYQEYTIPYYAGMRGNKFDQIFMTSINDISGSTIELDAEKRIPIGGSQITMSRIDAEYRRTIRLAADIFSVMLRDQNFAQHESKRINPRTEVEEAKEEEKEERNKREEERKNK</sequence>
<evidence type="ECO:0000313" key="3">
    <source>
        <dbReference type="Proteomes" id="UP000187209"/>
    </source>
</evidence>
<comment type="caution">
    <text evidence="2">The sequence shown here is derived from an EMBL/GenBank/DDBJ whole genome shotgun (WGS) entry which is preliminary data.</text>
</comment>